<evidence type="ECO:0000313" key="10">
    <source>
        <dbReference type="EMBL" id="KJY61788.1"/>
    </source>
</evidence>
<dbReference type="Gene3D" id="1.10.1380.10">
    <property type="entry name" value="Neutral endopeptidase , domain2"/>
    <property type="match status" value="1"/>
</dbReference>
<gene>
    <name evidence="10" type="ORF">JG30_08400</name>
</gene>
<feature type="domain" description="Peptidase M13 C-terminal" evidence="8">
    <location>
        <begin position="456"/>
        <end position="646"/>
    </location>
</feature>
<evidence type="ECO:0000256" key="1">
    <source>
        <dbReference type="ARBA" id="ARBA00001947"/>
    </source>
</evidence>
<accession>A0A0F4LTU4</accession>
<dbReference type="PANTHER" id="PTHR11733">
    <property type="entry name" value="ZINC METALLOPROTEASE FAMILY M13 NEPRILYSIN-RELATED"/>
    <property type="match status" value="1"/>
</dbReference>
<sequence length="649" mass="72751">MKKQSQVIGGAGDTTQGATATVRDNLYLAVNGEWLKTAKIPADKPRTGGFSDLDLAIEEQMMHDLDQFAHGEQPIPNDLMAQAVKLYQIAGDFDQRNQQGFSPAQAGYEEIKNLTSWADYLAKLPSWIKQPNRPLPFGFGVDADMKNTQINVVYATAPSLILPDTTYYTQDNAAGQHLLTVYQKAAQQLLIKAGETPQAAAQIVSQALAFDHSLVAHVKSALENADYVKSYNPQSMEEFTKQGGEVNFENIIQAATQTQVDQVIVTEPKFFQDFTTVVNAQVFPQLRSWTLVRYLFSVSSYLSQELREIAGQYSLALNGNQTLTAPAKQAYHITNTIFDEVLGQYYGKKYFGQQAKADVEQMVRRMIAIYEQRIQKNTWLSPDTKAQAIVKLKKMVLKIGYPEQLRPLYQKLVVNEQLDLLSNINQIMQVVLDDAFARLQRPVDRTEWAMPGHLVNACYDPSRNDITFPAGILQAPFYSLEQTASQNYGGIGAVIAHEISHGFDNNGAQFDELGNLHNWWTTEDYATFKKLTQAMIDEFEGLDFGPGKVNGELVVSENVADAGGLSCALEAAKQDTDCDLVLFFENWARVWRTKSTPEFAQMLLQTDVHAPSPMRANVQAQNMDDFYTTFHISEEDGMWLAPEKRVNIW</sequence>
<dbReference type="SUPFAM" id="SSF55486">
    <property type="entry name" value="Metalloproteases ('zincins'), catalytic domain"/>
    <property type="match status" value="1"/>
</dbReference>
<dbReference type="Gene3D" id="3.40.390.10">
    <property type="entry name" value="Collagenase (Catalytic Domain)"/>
    <property type="match status" value="1"/>
</dbReference>
<name>A0A0F4LTU4_9LACO</name>
<dbReference type="InterPro" id="IPR000718">
    <property type="entry name" value="Peptidase_M13"/>
</dbReference>
<keyword evidence="11" id="KW-1185">Reference proteome</keyword>
<dbReference type="GO" id="GO:0016485">
    <property type="term" value="P:protein processing"/>
    <property type="evidence" value="ECO:0007669"/>
    <property type="project" value="TreeGrafter"/>
</dbReference>
<comment type="similarity">
    <text evidence="2">Belongs to the peptidase M13 family.</text>
</comment>
<dbReference type="Proteomes" id="UP000033558">
    <property type="component" value="Unassembled WGS sequence"/>
</dbReference>
<keyword evidence="4" id="KW-0479">Metal-binding</keyword>
<evidence type="ECO:0000256" key="3">
    <source>
        <dbReference type="ARBA" id="ARBA00022670"/>
    </source>
</evidence>
<protein>
    <submittedName>
        <fullName evidence="10">Endopeptidase PepO</fullName>
    </submittedName>
</protein>
<dbReference type="InterPro" id="IPR042089">
    <property type="entry name" value="Peptidase_M13_dom_2"/>
</dbReference>
<reference evidence="10 11" key="1">
    <citation type="submission" date="2015-01" db="EMBL/GenBank/DDBJ databases">
        <title>Comparative genomics of the lactic acid bacteria isolated from the honey bee gut.</title>
        <authorList>
            <person name="Ellegaard K.M."/>
            <person name="Tamarit D."/>
            <person name="Javelind E."/>
            <person name="Olofsson T."/>
            <person name="Andersson S.G."/>
            <person name="Vasquez A."/>
        </authorList>
    </citation>
    <scope>NUCLEOTIDE SEQUENCE [LARGE SCALE GENOMIC DNA]</scope>
    <source>
        <strain evidence="10 11">Bin4</strain>
    </source>
</reference>
<dbReference type="InterPro" id="IPR024079">
    <property type="entry name" value="MetalloPept_cat_dom_sf"/>
</dbReference>
<keyword evidence="3" id="KW-0645">Protease</keyword>
<keyword evidence="6" id="KW-0862">Zinc</keyword>
<dbReference type="PROSITE" id="PS51885">
    <property type="entry name" value="NEPRILYSIN"/>
    <property type="match status" value="1"/>
</dbReference>
<evidence type="ECO:0000256" key="6">
    <source>
        <dbReference type="ARBA" id="ARBA00022833"/>
    </source>
</evidence>
<dbReference type="HOGENOM" id="CLU_006187_7_2_9"/>
<evidence type="ECO:0000259" key="8">
    <source>
        <dbReference type="Pfam" id="PF01431"/>
    </source>
</evidence>
<evidence type="ECO:0000256" key="5">
    <source>
        <dbReference type="ARBA" id="ARBA00022801"/>
    </source>
</evidence>
<dbReference type="CDD" id="cd08662">
    <property type="entry name" value="M13"/>
    <property type="match status" value="1"/>
</dbReference>
<dbReference type="PRINTS" id="PR00786">
    <property type="entry name" value="NEPRILYSIN"/>
</dbReference>
<organism evidence="10 11">
    <name type="scientific">Bombilactobacillus mellifer</name>
    <dbReference type="NCBI Taxonomy" id="1218492"/>
    <lineage>
        <taxon>Bacteria</taxon>
        <taxon>Bacillati</taxon>
        <taxon>Bacillota</taxon>
        <taxon>Bacilli</taxon>
        <taxon>Lactobacillales</taxon>
        <taxon>Lactobacillaceae</taxon>
        <taxon>Bombilactobacillus</taxon>
    </lineage>
</organism>
<dbReference type="GO" id="GO:0046872">
    <property type="term" value="F:metal ion binding"/>
    <property type="evidence" value="ECO:0007669"/>
    <property type="project" value="UniProtKB-KW"/>
</dbReference>
<dbReference type="InterPro" id="IPR018497">
    <property type="entry name" value="Peptidase_M13_C"/>
</dbReference>
<feature type="domain" description="Peptidase M13 N-terminal" evidence="9">
    <location>
        <begin position="24"/>
        <end position="402"/>
    </location>
</feature>
<dbReference type="STRING" id="1218492.JG30_08400"/>
<evidence type="ECO:0000256" key="4">
    <source>
        <dbReference type="ARBA" id="ARBA00022723"/>
    </source>
</evidence>
<comment type="caution">
    <text evidence="10">The sequence shown here is derived from an EMBL/GenBank/DDBJ whole genome shotgun (WGS) entry which is preliminary data.</text>
</comment>
<keyword evidence="7" id="KW-0482">Metalloprotease</keyword>
<proteinExistence type="inferred from homology"/>
<dbReference type="RefSeq" id="WP_046316452.1">
    <property type="nucleotide sequence ID" value="NZ_JBHSZT010000001.1"/>
</dbReference>
<dbReference type="GO" id="GO:0005886">
    <property type="term" value="C:plasma membrane"/>
    <property type="evidence" value="ECO:0007669"/>
    <property type="project" value="TreeGrafter"/>
</dbReference>
<evidence type="ECO:0000313" key="11">
    <source>
        <dbReference type="Proteomes" id="UP000033558"/>
    </source>
</evidence>
<evidence type="ECO:0000259" key="9">
    <source>
        <dbReference type="Pfam" id="PF05649"/>
    </source>
</evidence>
<evidence type="ECO:0000256" key="7">
    <source>
        <dbReference type="ARBA" id="ARBA00023049"/>
    </source>
</evidence>
<dbReference type="PATRIC" id="fig|1218492.5.peg.979"/>
<dbReference type="EMBL" id="JXJQ01000008">
    <property type="protein sequence ID" value="KJY61788.1"/>
    <property type="molecule type" value="Genomic_DNA"/>
</dbReference>
<dbReference type="Pfam" id="PF01431">
    <property type="entry name" value="Peptidase_M13"/>
    <property type="match status" value="1"/>
</dbReference>
<dbReference type="PANTHER" id="PTHR11733:SF167">
    <property type="entry name" value="FI17812P1-RELATED"/>
    <property type="match status" value="1"/>
</dbReference>
<dbReference type="Pfam" id="PF05649">
    <property type="entry name" value="Peptidase_M13_N"/>
    <property type="match status" value="1"/>
</dbReference>
<dbReference type="GO" id="GO:0004222">
    <property type="term" value="F:metalloendopeptidase activity"/>
    <property type="evidence" value="ECO:0007669"/>
    <property type="project" value="InterPro"/>
</dbReference>
<comment type="cofactor">
    <cofactor evidence="1">
        <name>Zn(2+)</name>
        <dbReference type="ChEBI" id="CHEBI:29105"/>
    </cofactor>
</comment>
<dbReference type="AlphaFoldDB" id="A0A0F4LTU4"/>
<evidence type="ECO:0000256" key="2">
    <source>
        <dbReference type="ARBA" id="ARBA00007357"/>
    </source>
</evidence>
<keyword evidence="5" id="KW-0378">Hydrolase</keyword>
<dbReference type="OrthoDB" id="9775677at2"/>
<dbReference type="InterPro" id="IPR008753">
    <property type="entry name" value="Peptidase_M13_N"/>
</dbReference>